<comment type="caution">
    <text evidence="6">The sequence shown here is derived from an EMBL/GenBank/DDBJ whole genome shotgun (WGS) entry which is preliminary data.</text>
</comment>
<feature type="domain" description="Helicase ATP-binding" evidence="5">
    <location>
        <begin position="97"/>
        <end position="202"/>
    </location>
</feature>
<proteinExistence type="predicted"/>
<keyword evidence="3" id="KW-0067">ATP-binding</keyword>
<gene>
    <name evidence="6" type="ORF">PMACD_LOCUS3445</name>
</gene>
<dbReference type="InterPro" id="IPR027417">
    <property type="entry name" value="P-loop_NTPase"/>
</dbReference>
<evidence type="ECO:0000256" key="1">
    <source>
        <dbReference type="ARBA" id="ARBA00022741"/>
    </source>
</evidence>
<keyword evidence="1" id="KW-0547">Nucleotide-binding</keyword>
<dbReference type="EMBL" id="CAJOBZ010000006">
    <property type="protein sequence ID" value="CAF4801063.1"/>
    <property type="molecule type" value="Genomic_DNA"/>
</dbReference>
<evidence type="ECO:0000313" key="6">
    <source>
        <dbReference type="EMBL" id="CAF4801063.1"/>
    </source>
</evidence>
<accession>A0A821P7F1</accession>
<protein>
    <recommendedName>
        <fullName evidence="5">Helicase ATP-binding domain-containing protein</fullName>
    </recommendedName>
</protein>
<dbReference type="GO" id="GO:0005524">
    <property type="term" value="F:ATP binding"/>
    <property type="evidence" value="ECO:0007669"/>
    <property type="project" value="UniProtKB-KW"/>
</dbReference>
<dbReference type="InterPro" id="IPR045028">
    <property type="entry name" value="DinG/Rad3-like"/>
</dbReference>
<dbReference type="GO" id="GO:0006289">
    <property type="term" value="P:nucleotide-excision repair"/>
    <property type="evidence" value="ECO:0007669"/>
    <property type="project" value="TreeGrafter"/>
</dbReference>
<dbReference type="GO" id="GO:0005634">
    <property type="term" value="C:nucleus"/>
    <property type="evidence" value="ECO:0007669"/>
    <property type="project" value="TreeGrafter"/>
</dbReference>
<dbReference type="Gene3D" id="3.40.50.300">
    <property type="entry name" value="P-loop containing nucleotide triphosphate hydrolases"/>
    <property type="match status" value="1"/>
</dbReference>
<keyword evidence="7" id="KW-1185">Reference proteome</keyword>
<dbReference type="PANTHER" id="PTHR11472">
    <property type="entry name" value="DNA REPAIR DEAD HELICASE RAD3/XP-D SUBFAMILY MEMBER"/>
    <property type="match status" value="1"/>
</dbReference>
<organism evidence="6 7">
    <name type="scientific">Pieris macdunnoughi</name>
    <dbReference type="NCBI Taxonomy" id="345717"/>
    <lineage>
        <taxon>Eukaryota</taxon>
        <taxon>Metazoa</taxon>
        <taxon>Ecdysozoa</taxon>
        <taxon>Arthropoda</taxon>
        <taxon>Hexapoda</taxon>
        <taxon>Insecta</taxon>
        <taxon>Pterygota</taxon>
        <taxon>Neoptera</taxon>
        <taxon>Endopterygota</taxon>
        <taxon>Lepidoptera</taxon>
        <taxon>Glossata</taxon>
        <taxon>Ditrysia</taxon>
        <taxon>Papilionoidea</taxon>
        <taxon>Pieridae</taxon>
        <taxon>Pierinae</taxon>
        <taxon>Pieris</taxon>
    </lineage>
</organism>
<dbReference type="Proteomes" id="UP000663880">
    <property type="component" value="Unassembled WGS sequence"/>
</dbReference>
<dbReference type="AlphaFoldDB" id="A0A821P7F1"/>
<dbReference type="SUPFAM" id="SSF52540">
    <property type="entry name" value="P-loop containing nucleoside triphosphate hydrolases"/>
    <property type="match status" value="1"/>
</dbReference>
<sequence length="202" mass="22857">MSNREIVEISDDDDSFEVSNDTENKIPVSEISSDEEHYELPDLNLTSRKNAIKNLFPTQLNNTNIKSKIKHTINSESYKPVKYPNISKEPGVVITINNVKVNFPVNPYSSQVALMNKEIKAITNNQNCLLESPTGSGKTLALLCAALAVQRKEKRIIRMAKRQLITSGVVTWPIQPTSPTNHDNCRTTIRRAYMKIAMRMHF</sequence>
<name>A0A821P7F1_9NEOP</name>
<dbReference type="OrthoDB" id="19182at2759"/>
<dbReference type="GO" id="GO:0016787">
    <property type="term" value="F:hydrolase activity"/>
    <property type="evidence" value="ECO:0007669"/>
    <property type="project" value="UniProtKB-KW"/>
</dbReference>
<dbReference type="InterPro" id="IPR014013">
    <property type="entry name" value="Helic_SF1/SF2_ATP-bd_DinG/Rad3"/>
</dbReference>
<dbReference type="PANTHER" id="PTHR11472:SF47">
    <property type="entry name" value="FANCONI ANEMIA GROUP J PROTEIN"/>
    <property type="match status" value="1"/>
</dbReference>
<evidence type="ECO:0000256" key="4">
    <source>
        <dbReference type="SAM" id="MobiDB-lite"/>
    </source>
</evidence>
<evidence type="ECO:0000313" key="7">
    <source>
        <dbReference type="Proteomes" id="UP000663880"/>
    </source>
</evidence>
<evidence type="ECO:0000256" key="2">
    <source>
        <dbReference type="ARBA" id="ARBA00022801"/>
    </source>
</evidence>
<reference evidence="6" key="1">
    <citation type="submission" date="2021-02" db="EMBL/GenBank/DDBJ databases">
        <authorList>
            <person name="Steward A R."/>
        </authorList>
    </citation>
    <scope>NUCLEOTIDE SEQUENCE</scope>
</reference>
<dbReference type="PROSITE" id="PS51193">
    <property type="entry name" value="HELICASE_ATP_BIND_2"/>
    <property type="match status" value="1"/>
</dbReference>
<dbReference type="GO" id="GO:0003678">
    <property type="term" value="F:DNA helicase activity"/>
    <property type="evidence" value="ECO:0007669"/>
    <property type="project" value="TreeGrafter"/>
</dbReference>
<dbReference type="GO" id="GO:1990918">
    <property type="term" value="P:double-strand break repair involved in meiotic recombination"/>
    <property type="evidence" value="ECO:0007669"/>
    <property type="project" value="TreeGrafter"/>
</dbReference>
<evidence type="ECO:0000256" key="3">
    <source>
        <dbReference type="ARBA" id="ARBA00022840"/>
    </source>
</evidence>
<keyword evidence="2" id="KW-0378">Hydrolase</keyword>
<feature type="region of interest" description="Disordered" evidence="4">
    <location>
        <begin position="1"/>
        <end position="20"/>
    </location>
</feature>
<evidence type="ECO:0000259" key="5">
    <source>
        <dbReference type="PROSITE" id="PS51193"/>
    </source>
</evidence>